<keyword evidence="3" id="KW-1185">Reference proteome</keyword>
<proteinExistence type="predicted"/>
<feature type="domain" description="VOC" evidence="1">
    <location>
        <begin position="7"/>
        <end position="124"/>
    </location>
</feature>
<comment type="caution">
    <text evidence="2">The sequence shown here is derived from an EMBL/GenBank/DDBJ whole genome shotgun (WGS) entry which is preliminary data.</text>
</comment>
<dbReference type="PANTHER" id="PTHR33993:SF14">
    <property type="entry name" value="GB|AAF24581.1"/>
    <property type="match status" value="1"/>
</dbReference>
<evidence type="ECO:0000259" key="1">
    <source>
        <dbReference type="PROSITE" id="PS51819"/>
    </source>
</evidence>
<dbReference type="Pfam" id="PF00903">
    <property type="entry name" value="Glyoxalase"/>
    <property type="match status" value="1"/>
</dbReference>
<dbReference type="InterPro" id="IPR004360">
    <property type="entry name" value="Glyas_Fos-R_dOase_dom"/>
</dbReference>
<organism evidence="2 3">
    <name type="scientific">Aestuariivirga litoralis</name>
    <dbReference type="NCBI Taxonomy" id="2650924"/>
    <lineage>
        <taxon>Bacteria</taxon>
        <taxon>Pseudomonadati</taxon>
        <taxon>Pseudomonadota</taxon>
        <taxon>Alphaproteobacteria</taxon>
        <taxon>Hyphomicrobiales</taxon>
        <taxon>Aestuariivirgaceae</taxon>
        <taxon>Aestuariivirga</taxon>
    </lineage>
</organism>
<evidence type="ECO:0000313" key="2">
    <source>
        <dbReference type="EMBL" id="PZF75071.1"/>
    </source>
</evidence>
<dbReference type="SUPFAM" id="SSF54593">
    <property type="entry name" value="Glyoxalase/Bleomycin resistance protein/Dihydroxybiphenyl dioxygenase"/>
    <property type="match status" value="1"/>
</dbReference>
<dbReference type="EMBL" id="QKVK01000018">
    <property type="protein sequence ID" value="PZF75071.1"/>
    <property type="molecule type" value="Genomic_DNA"/>
</dbReference>
<dbReference type="InterPro" id="IPR029068">
    <property type="entry name" value="Glyas_Bleomycin-R_OHBP_Dase"/>
</dbReference>
<dbReference type="AlphaFoldDB" id="A0A2W2AIG2"/>
<dbReference type="InterPro" id="IPR052164">
    <property type="entry name" value="Anthracycline_SecMetBiosynth"/>
</dbReference>
<reference evidence="3" key="1">
    <citation type="submission" date="2018-06" db="EMBL/GenBank/DDBJ databases">
        <title>Aestuariibacter litoralis strain KCTC 52945T.</title>
        <authorList>
            <person name="Li X."/>
            <person name="Salam N."/>
            <person name="Li J.-L."/>
            <person name="Chen Y.-M."/>
            <person name="Yang Z.-W."/>
            <person name="Zhang L.-Y."/>
            <person name="Han M.-X."/>
            <person name="Xiao M."/>
            <person name="Li W.-J."/>
        </authorList>
    </citation>
    <scope>NUCLEOTIDE SEQUENCE [LARGE SCALE GENOMIC DNA]</scope>
    <source>
        <strain evidence="3">KCTC 52945</strain>
    </source>
</reference>
<accession>A0A2W2AIG2</accession>
<protein>
    <submittedName>
        <fullName evidence="2">VOC family protein</fullName>
    </submittedName>
</protein>
<dbReference type="InterPro" id="IPR037523">
    <property type="entry name" value="VOC_core"/>
</dbReference>
<gene>
    <name evidence="2" type="ORF">DK847_20270</name>
</gene>
<dbReference type="Proteomes" id="UP000248795">
    <property type="component" value="Unassembled WGS sequence"/>
</dbReference>
<evidence type="ECO:0000313" key="3">
    <source>
        <dbReference type="Proteomes" id="UP000248795"/>
    </source>
</evidence>
<dbReference type="Gene3D" id="3.10.180.10">
    <property type="entry name" value="2,3-Dihydroxybiphenyl 1,2-Dioxygenase, domain 1"/>
    <property type="match status" value="1"/>
</dbReference>
<sequence length="136" mass="15081">MASSPLKVWWHELNTWEPEQARHFYSVTLGWDFQPTTLPDGTRYWVAHKDGRAVGGIFQLTEPDFEGIPAHWMTYLAVDDIAAAQRRAEQAGGEILRPAFRLPGVGRLSVVNDPSGAVIGLIEPEGVPAELRAPLH</sequence>
<dbReference type="CDD" id="cd07247">
    <property type="entry name" value="SgaA_N_like"/>
    <property type="match status" value="1"/>
</dbReference>
<name>A0A2W2AIG2_9HYPH</name>
<dbReference type="PROSITE" id="PS51819">
    <property type="entry name" value="VOC"/>
    <property type="match status" value="1"/>
</dbReference>
<dbReference type="RefSeq" id="WP_111200368.1">
    <property type="nucleotide sequence ID" value="NZ_QKVK01000018.1"/>
</dbReference>
<dbReference type="PANTHER" id="PTHR33993">
    <property type="entry name" value="GLYOXALASE-RELATED"/>
    <property type="match status" value="1"/>
</dbReference>